<dbReference type="EMBL" id="OCTN01000002">
    <property type="protein sequence ID" value="SOH93498.1"/>
    <property type="molecule type" value="Genomic_DNA"/>
</dbReference>
<dbReference type="InterPro" id="IPR036188">
    <property type="entry name" value="FAD/NAD-bd_sf"/>
</dbReference>
<comment type="cofactor">
    <cofactor evidence="1">
        <name>FAD</name>
        <dbReference type="ChEBI" id="CHEBI:57692"/>
    </cofactor>
</comment>
<evidence type="ECO:0000256" key="3">
    <source>
        <dbReference type="ARBA" id="ARBA00005349"/>
    </source>
</evidence>
<keyword evidence="4" id="KW-0285">Flavoprotein</keyword>
<evidence type="ECO:0000256" key="5">
    <source>
        <dbReference type="ARBA" id="ARBA00022827"/>
    </source>
</evidence>
<evidence type="ECO:0000256" key="1">
    <source>
        <dbReference type="ARBA" id="ARBA00001974"/>
    </source>
</evidence>
<organism evidence="9 10">
    <name type="scientific">Pontivivens marinum</name>
    <dbReference type="NCBI Taxonomy" id="1690039"/>
    <lineage>
        <taxon>Bacteria</taxon>
        <taxon>Pseudomonadati</taxon>
        <taxon>Pseudomonadota</taxon>
        <taxon>Alphaproteobacteria</taxon>
        <taxon>Rhodobacterales</taxon>
        <taxon>Paracoccaceae</taxon>
        <taxon>Pontivivens</taxon>
    </lineage>
</organism>
<dbReference type="GO" id="GO:0071949">
    <property type="term" value="F:FAD binding"/>
    <property type="evidence" value="ECO:0007669"/>
    <property type="project" value="InterPro"/>
</dbReference>
<proteinExistence type="inferred from homology"/>
<protein>
    <submittedName>
        <fullName evidence="9">2-octaprenyl-6-methoxyphenol hydroxylase</fullName>
    </submittedName>
</protein>
<sequence length="397" mass="42861">MTVEKTDILVAGGGVAGLMAAMSFAQIGYSVICVDPSPPVSDRGDERADLRSTAFLMPAVEMMQEVALWPLLAPHAAELRVMRLCDSGGVENGIREQVDFDAAEIGYERFGWNIPNWALRDTMIGHAERFETLDLRMGRAVKSMLARTNAARITLDDGARIEAKLVIAADGRNSLIREILDIPSRTTRYGQKGIVFAARHPEPHDGISTELHRTGGPFTLVPLPDEGGAHRSAIVWMETGPNVADLMALDDDAFSAAATQRSCNILGPLQVEGGRRSWPIISQQAESLIGARTALIAEAAHVMPPIGAQGLNTSFADIRALIDAAGRNGIGSEQMLDDYAQARQRDITLRERGVEVLNRAALTDAQPLRDLRRSGLRLLGGLAPLRHAAIRRGMGLG</sequence>
<comment type="similarity">
    <text evidence="3">Belongs to the UbiH/COQ6 family.</text>
</comment>
<dbReference type="PANTHER" id="PTHR43876">
    <property type="entry name" value="UBIQUINONE BIOSYNTHESIS MONOOXYGENASE COQ6, MITOCHONDRIAL"/>
    <property type="match status" value="1"/>
</dbReference>
<evidence type="ECO:0000256" key="7">
    <source>
        <dbReference type="ARBA" id="ARBA00023033"/>
    </source>
</evidence>
<dbReference type="InterPro" id="IPR002938">
    <property type="entry name" value="FAD-bd"/>
</dbReference>
<comment type="pathway">
    <text evidence="2">Cofactor biosynthesis; ubiquinone biosynthesis.</text>
</comment>
<evidence type="ECO:0000256" key="4">
    <source>
        <dbReference type="ARBA" id="ARBA00022630"/>
    </source>
</evidence>
<evidence type="ECO:0000256" key="2">
    <source>
        <dbReference type="ARBA" id="ARBA00004749"/>
    </source>
</evidence>
<dbReference type="SUPFAM" id="SSF51905">
    <property type="entry name" value="FAD/NAD(P)-binding domain"/>
    <property type="match status" value="1"/>
</dbReference>
<feature type="domain" description="FAD-binding" evidence="8">
    <location>
        <begin position="5"/>
        <end position="345"/>
    </location>
</feature>
<keyword evidence="10" id="KW-1185">Reference proteome</keyword>
<evidence type="ECO:0000313" key="10">
    <source>
        <dbReference type="Proteomes" id="UP000220034"/>
    </source>
</evidence>
<dbReference type="InterPro" id="IPR010971">
    <property type="entry name" value="UbiH/COQ6"/>
</dbReference>
<dbReference type="RefSeq" id="WP_097929078.1">
    <property type="nucleotide sequence ID" value="NZ_OCTN01000002.1"/>
</dbReference>
<dbReference type="GO" id="GO:0016705">
    <property type="term" value="F:oxidoreductase activity, acting on paired donors, with incorporation or reduction of molecular oxygen"/>
    <property type="evidence" value="ECO:0007669"/>
    <property type="project" value="InterPro"/>
</dbReference>
<keyword evidence="5" id="KW-0274">FAD</keyword>
<accession>A0A2C9CQL0</accession>
<dbReference type="Pfam" id="PF01494">
    <property type="entry name" value="FAD_binding_3"/>
    <property type="match status" value="1"/>
</dbReference>
<evidence type="ECO:0000259" key="8">
    <source>
        <dbReference type="Pfam" id="PF01494"/>
    </source>
</evidence>
<dbReference type="GO" id="GO:0004497">
    <property type="term" value="F:monooxygenase activity"/>
    <property type="evidence" value="ECO:0007669"/>
    <property type="project" value="UniProtKB-KW"/>
</dbReference>
<dbReference type="InterPro" id="IPR051205">
    <property type="entry name" value="UbiH/COQ6_monooxygenase"/>
</dbReference>
<dbReference type="AlphaFoldDB" id="A0A2C9CQL0"/>
<reference evidence="10" key="1">
    <citation type="submission" date="2017-09" db="EMBL/GenBank/DDBJ databases">
        <authorList>
            <person name="Varghese N."/>
            <person name="Submissions S."/>
        </authorList>
    </citation>
    <scope>NUCLEOTIDE SEQUENCE [LARGE SCALE GENOMIC DNA]</scope>
    <source>
        <strain evidence="10">C7</strain>
    </source>
</reference>
<gene>
    <name evidence="9" type="ORF">SAMN06273572_102174</name>
</gene>
<evidence type="ECO:0000256" key="6">
    <source>
        <dbReference type="ARBA" id="ARBA00023002"/>
    </source>
</evidence>
<dbReference type="Proteomes" id="UP000220034">
    <property type="component" value="Unassembled WGS sequence"/>
</dbReference>
<dbReference type="Gene3D" id="3.50.50.60">
    <property type="entry name" value="FAD/NAD(P)-binding domain"/>
    <property type="match status" value="2"/>
</dbReference>
<name>A0A2C9CQL0_9RHOB</name>
<dbReference type="PRINTS" id="PR00420">
    <property type="entry name" value="RNGMNOXGNASE"/>
</dbReference>
<keyword evidence="7" id="KW-0503">Monooxygenase</keyword>
<dbReference type="UniPathway" id="UPA00232"/>
<keyword evidence="6" id="KW-0560">Oxidoreductase</keyword>
<evidence type="ECO:0000313" key="9">
    <source>
        <dbReference type="EMBL" id="SOH93498.1"/>
    </source>
</evidence>
<dbReference type="NCBIfam" id="TIGR01988">
    <property type="entry name" value="Ubi-OHases"/>
    <property type="match status" value="1"/>
</dbReference>
<dbReference type="OrthoDB" id="9796623at2"/>
<dbReference type="GO" id="GO:0006744">
    <property type="term" value="P:ubiquinone biosynthetic process"/>
    <property type="evidence" value="ECO:0007669"/>
    <property type="project" value="UniProtKB-UniPathway"/>
</dbReference>
<dbReference type="PANTHER" id="PTHR43876:SF7">
    <property type="entry name" value="UBIQUINONE BIOSYNTHESIS MONOOXYGENASE COQ6, MITOCHONDRIAL"/>
    <property type="match status" value="1"/>
</dbReference>